<name>A0A2I0BGU0_9ASPA</name>
<gene>
    <name evidence="1" type="ORF">AXF42_Ash004474</name>
</gene>
<evidence type="ECO:0000313" key="2">
    <source>
        <dbReference type="Proteomes" id="UP000236161"/>
    </source>
</evidence>
<protein>
    <submittedName>
        <fullName evidence="1">Uncharacterized protein</fullName>
    </submittedName>
</protein>
<dbReference type="EMBL" id="KZ451883">
    <property type="protein sequence ID" value="PKA66984.1"/>
    <property type="molecule type" value="Genomic_DNA"/>
</dbReference>
<keyword evidence="2" id="KW-1185">Reference proteome</keyword>
<dbReference type="PANTHER" id="PTHR33924">
    <property type="entry name" value="CATION-TRANSPORTING ATPASE"/>
    <property type="match status" value="1"/>
</dbReference>
<proteinExistence type="predicted"/>
<reference evidence="1 2" key="1">
    <citation type="journal article" date="2017" name="Nature">
        <title>The Apostasia genome and the evolution of orchids.</title>
        <authorList>
            <person name="Zhang G.Q."/>
            <person name="Liu K.W."/>
            <person name="Li Z."/>
            <person name="Lohaus R."/>
            <person name="Hsiao Y.Y."/>
            <person name="Niu S.C."/>
            <person name="Wang J.Y."/>
            <person name="Lin Y.C."/>
            <person name="Xu Q."/>
            <person name="Chen L.J."/>
            <person name="Yoshida K."/>
            <person name="Fujiwara S."/>
            <person name="Wang Z.W."/>
            <person name="Zhang Y.Q."/>
            <person name="Mitsuda N."/>
            <person name="Wang M."/>
            <person name="Liu G.H."/>
            <person name="Pecoraro L."/>
            <person name="Huang H.X."/>
            <person name="Xiao X.J."/>
            <person name="Lin M."/>
            <person name="Wu X.Y."/>
            <person name="Wu W.L."/>
            <person name="Chen Y.Y."/>
            <person name="Chang S.B."/>
            <person name="Sakamoto S."/>
            <person name="Ohme-Takagi M."/>
            <person name="Yagi M."/>
            <person name="Zeng S.J."/>
            <person name="Shen C.Y."/>
            <person name="Yeh C.M."/>
            <person name="Luo Y.B."/>
            <person name="Tsai W.C."/>
            <person name="Van de Peer Y."/>
            <person name="Liu Z.J."/>
        </authorList>
    </citation>
    <scope>NUCLEOTIDE SEQUENCE [LARGE SCALE GENOMIC DNA]</scope>
    <source>
        <strain evidence="2">cv. Shenzhen</strain>
        <tissue evidence="1">Stem</tissue>
    </source>
</reference>
<dbReference type="Proteomes" id="UP000236161">
    <property type="component" value="Unassembled WGS sequence"/>
</dbReference>
<accession>A0A2I0BGU0</accession>
<evidence type="ECO:0000313" key="1">
    <source>
        <dbReference type="EMBL" id="PKA66984.1"/>
    </source>
</evidence>
<dbReference type="PANTHER" id="PTHR33924:SF5">
    <property type="entry name" value="CATION-TRANSPORTING ATPASE"/>
    <property type="match status" value="1"/>
</dbReference>
<dbReference type="STRING" id="1088818.A0A2I0BGU0"/>
<organism evidence="1 2">
    <name type="scientific">Apostasia shenzhenica</name>
    <dbReference type="NCBI Taxonomy" id="1088818"/>
    <lineage>
        <taxon>Eukaryota</taxon>
        <taxon>Viridiplantae</taxon>
        <taxon>Streptophyta</taxon>
        <taxon>Embryophyta</taxon>
        <taxon>Tracheophyta</taxon>
        <taxon>Spermatophyta</taxon>
        <taxon>Magnoliopsida</taxon>
        <taxon>Liliopsida</taxon>
        <taxon>Asparagales</taxon>
        <taxon>Orchidaceae</taxon>
        <taxon>Apostasioideae</taxon>
        <taxon>Apostasia</taxon>
    </lineage>
</organism>
<sequence length="489" mass="54293">MSRLREPNKRVKRLKMRDLDSLLLSEQGRVSSEITMVTAIKLSDEPSPIPMDNTSVEAAETAQSSGFGKILQSTILETEKNKEITSPCLPTKSRSGIEPDAYISDPAAVVVDLNNPFYPYKKLGEVKSTTTSECGSTTGPVENNESMRRWKEMKENGFLTSFRGTAIIPKPRGRPPKRKKCEDGMKKNETLKRDQVNRYLNVAAPTGLLSGLNPGIIKHVRNSKQVNSIIEAMLQSEKLEQQELLSGRKETPTIIASDVDLCRKRAFDLASNGQREQVGEPNVPEHNFNHVAYNRVEANSGLNEEDDDGLALKLSSGLSKASEHASSATELDVLRNPDDINSLSFKAASVASQWLELIQLDIKGRLAALRRSKKRVKNAIQIELPYLLSEDLAPDQENRSLSAHSSVPGSLKKATLDSHMVQWKALFSQMERSLLEEGKHLGRWLRQVEDLQLQCEKGLKYVAAIGVSNMNRIDGACIIKLKISLRAIL</sequence>
<dbReference type="AlphaFoldDB" id="A0A2I0BGU0"/>
<dbReference type="OrthoDB" id="1930341at2759"/>